<dbReference type="GO" id="GO:0005524">
    <property type="term" value="F:ATP binding"/>
    <property type="evidence" value="ECO:0007669"/>
    <property type="project" value="UniProtKB-KW"/>
</dbReference>
<evidence type="ECO:0000256" key="2">
    <source>
        <dbReference type="ARBA" id="ARBA00022840"/>
    </source>
</evidence>
<evidence type="ECO:0000313" key="5">
    <source>
        <dbReference type="Proteomes" id="UP000718451"/>
    </source>
</evidence>
<dbReference type="InterPro" id="IPR027417">
    <property type="entry name" value="P-loop_NTPase"/>
</dbReference>
<sequence length="208" mass="23390">MVKTQGLQFAYNDSSTFDFPDISLKPKEHLLILGPSGVGKTTLLHLLSGILPPSSGLITIDDTEISSLSRKELDRFRGSQIGLIFQQYHFVKSLNVEENLKLRQHFPKQLKDTERRRAIAQRLGLSDHLQKKVGQLSQGQQQRLAIAIGLVHQPKVVFADEPTSNLDDKNCAQVLQLLKDEAELCNSSLVIITHDHRVTEHFPNQIVL</sequence>
<keyword evidence="2 4" id="KW-0067">ATP-binding</keyword>
<dbReference type="PROSITE" id="PS50893">
    <property type="entry name" value="ABC_TRANSPORTER_2"/>
    <property type="match status" value="1"/>
</dbReference>
<organism evidence="4 5">
    <name type="scientific">Croceivirga thetidis</name>
    <dbReference type="NCBI Taxonomy" id="2721623"/>
    <lineage>
        <taxon>Bacteria</taxon>
        <taxon>Pseudomonadati</taxon>
        <taxon>Bacteroidota</taxon>
        <taxon>Flavobacteriia</taxon>
        <taxon>Flavobacteriales</taxon>
        <taxon>Flavobacteriaceae</taxon>
        <taxon>Croceivirga</taxon>
    </lineage>
</organism>
<dbReference type="PANTHER" id="PTHR24220">
    <property type="entry name" value="IMPORT ATP-BINDING PROTEIN"/>
    <property type="match status" value="1"/>
</dbReference>
<evidence type="ECO:0000256" key="1">
    <source>
        <dbReference type="ARBA" id="ARBA00022741"/>
    </source>
</evidence>
<dbReference type="PROSITE" id="PS00211">
    <property type="entry name" value="ABC_TRANSPORTER_1"/>
    <property type="match status" value="1"/>
</dbReference>
<reference evidence="4 5" key="1">
    <citation type="submission" date="2020-04" db="EMBL/GenBank/DDBJ databases">
        <authorList>
            <person name="Yoon J."/>
        </authorList>
    </citation>
    <scope>NUCLEOTIDE SEQUENCE [LARGE SCALE GENOMIC DNA]</scope>
    <source>
        <strain evidence="4 5">DJ-13</strain>
    </source>
</reference>
<evidence type="ECO:0000259" key="3">
    <source>
        <dbReference type="PROSITE" id="PS50893"/>
    </source>
</evidence>
<keyword evidence="1" id="KW-0547">Nucleotide-binding</keyword>
<keyword evidence="5" id="KW-1185">Reference proteome</keyword>
<dbReference type="Gene3D" id="3.40.50.300">
    <property type="entry name" value="P-loop containing nucleotide triphosphate hydrolases"/>
    <property type="match status" value="1"/>
</dbReference>
<evidence type="ECO:0000313" key="4">
    <source>
        <dbReference type="EMBL" id="NKI32176.1"/>
    </source>
</evidence>
<dbReference type="EMBL" id="JAAWWL010000002">
    <property type="protein sequence ID" value="NKI32176.1"/>
    <property type="molecule type" value="Genomic_DNA"/>
</dbReference>
<dbReference type="Proteomes" id="UP000718451">
    <property type="component" value="Unassembled WGS sequence"/>
</dbReference>
<dbReference type="Pfam" id="PF00005">
    <property type="entry name" value="ABC_tran"/>
    <property type="match status" value="1"/>
</dbReference>
<gene>
    <name evidence="4" type="ORF">HCU67_09505</name>
</gene>
<accession>A0ABX1GQI2</accession>
<dbReference type="RefSeq" id="WP_168552393.1">
    <property type="nucleotide sequence ID" value="NZ_JAAWWL010000002.1"/>
</dbReference>
<dbReference type="InterPro" id="IPR003439">
    <property type="entry name" value="ABC_transporter-like_ATP-bd"/>
</dbReference>
<dbReference type="SUPFAM" id="SSF52540">
    <property type="entry name" value="P-loop containing nucleoside triphosphate hydrolases"/>
    <property type="match status" value="1"/>
</dbReference>
<dbReference type="SMART" id="SM00382">
    <property type="entry name" value="AAA"/>
    <property type="match status" value="1"/>
</dbReference>
<comment type="caution">
    <text evidence="4">The sequence shown here is derived from an EMBL/GenBank/DDBJ whole genome shotgun (WGS) entry which is preliminary data.</text>
</comment>
<dbReference type="PANTHER" id="PTHR24220:SF659">
    <property type="entry name" value="TRANSPORTER, PUTATIVE-RELATED"/>
    <property type="match status" value="1"/>
</dbReference>
<dbReference type="InterPro" id="IPR015854">
    <property type="entry name" value="ABC_transpr_LolD-like"/>
</dbReference>
<dbReference type="InterPro" id="IPR003593">
    <property type="entry name" value="AAA+_ATPase"/>
</dbReference>
<feature type="domain" description="ABC transporter" evidence="3">
    <location>
        <begin position="2"/>
        <end position="208"/>
    </location>
</feature>
<protein>
    <submittedName>
        <fullName evidence="4">ATP-binding cassette domain-containing protein</fullName>
    </submittedName>
</protein>
<dbReference type="InterPro" id="IPR017871">
    <property type="entry name" value="ABC_transporter-like_CS"/>
</dbReference>
<name>A0ABX1GQI2_9FLAO</name>
<proteinExistence type="predicted"/>